<protein>
    <submittedName>
        <fullName evidence="1">Uncharacterized protein</fullName>
    </submittedName>
</protein>
<reference evidence="2" key="1">
    <citation type="submission" date="2017-01" db="EMBL/GenBank/DDBJ databases">
        <authorList>
            <person name="Wang Y."/>
            <person name="White M."/>
            <person name="Kvist S."/>
            <person name="Moncalvo J.-M."/>
        </authorList>
    </citation>
    <scope>NUCLEOTIDE SEQUENCE [LARGE SCALE GENOMIC DNA]</scope>
    <source>
        <strain evidence="2">ID-206-W2</strain>
    </source>
</reference>
<gene>
    <name evidence="1" type="ORF">AYI69_g6387</name>
</gene>
<organism evidence="1 2">
    <name type="scientific">Smittium culicis</name>
    <dbReference type="NCBI Taxonomy" id="133412"/>
    <lineage>
        <taxon>Eukaryota</taxon>
        <taxon>Fungi</taxon>
        <taxon>Fungi incertae sedis</taxon>
        <taxon>Zoopagomycota</taxon>
        <taxon>Kickxellomycotina</taxon>
        <taxon>Harpellomycetes</taxon>
        <taxon>Harpellales</taxon>
        <taxon>Legeriomycetaceae</taxon>
        <taxon>Smittium</taxon>
    </lineage>
</organism>
<keyword evidence="2" id="KW-1185">Reference proteome</keyword>
<dbReference type="EMBL" id="LSSM01002862">
    <property type="protein sequence ID" value="OMJ20033.1"/>
    <property type="molecule type" value="Genomic_DNA"/>
</dbReference>
<dbReference type="AlphaFoldDB" id="A0A1R1XZC5"/>
<evidence type="ECO:0000313" key="2">
    <source>
        <dbReference type="Proteomes" id="UP000187429"/>
    </source>
</evidence>
<name>A0A1R1XZC5_9FUNG</name>
<dbReference type="OrthoDB" id="5545891at2759"/>
<comment type="caution">
    <text evidence="1">The sequence shown here is derived from an EMBL/GenBank/DDBJ whole genome shotgun (WGS) entry which is preliminary data.</text>
</comment>
<proteinExistence type="predicted"/>
<sequence>MSSETVTSEAFDNLNVGKTAEPSVEIDQNISASIPATILNVYPELESLIQSMSEDFYRTMLTDEDKKEAIYGCPKSSKVCYNPSPINEAAPGSVKKADSAFYAIQVALAHGKRPIDYFIHRMLQSNPKLTLDDPVVDVLNTIRCIMGNAASMAAQARLNTFHSGMSFTRKPEQVVESRGIHRFERYGLGYRHWPQELLWLMEKIRGFTPHQLQGAACSSICLAIERNCGPVSSDILRKYDHPSISKEIWWKYLTRTSQHSGTSVGALPEDE</sequence>
<evidence type="ECO:0000313" key="1">
    <source>
        <dbReference type="EMBL" id="OMJ20033.1"/>
    </source>
</evidence>
<accession>A0A1R1XZC5</accession>
<dbReference type="Proteomes" id="UP000187429">
    <property type="component" value="Unassembled WGS sequence"/>
</dbReference>